<sequence>MSASADLRAQLAAVISTQRHPSHGYNDGPASSSASPHDHNIDPAIGGPGHPGSGGMMSTGGDGSGDDSLGDGRKGGKRELSQSKRAAQNRAAQVRRIDRVVMGEMNVSSARWSFPEVGSYLVKLVTGLLALSILMSSIPRPRSLRKQFSLQRAFRQRKEGYIKKLEEQVREMHALDENFKAIQSENYSLREYIIHLQSRLIESQGEFPQPPPNVDLRHPHARQPQQQQQEHMEQPARHEGAPVAPMASMSQLNASAARNIAAAGLNSGKHPAPEEQGGYDHKRYKDNTTDEAADEEIIRSQLQAGADGIPTSMSV</sequence>
<evidence type="ECO:0000256" key="5">
    <source>
        <dbReference type="ARBA" id="ARBA00023163"/>
    </source>
</evidence>
<evidence type="ECO:0000313" key="10">
    <source>
        <dbReference type="Proteomes" id="UP000469559"/>
    </source>
</evidence>
<feature type="region of interest" description="Disordered" evidence="8">
    <location>
        <begin position="265"/>
        <end position="285"/>
    </location>
</feature>
<keyword evidence="3" id="KW-0805">Transcription regulation</keyword>
<evidence type="ECO:0000256" key="2">
    <source>
        <dbReference type="ARBA" id="ARBA00007163"/>
    </source>
</evidence>
<feature type="region of interest" description="Disordered" evidence="8">
    <location>
        <begin position="1"/>
        <end position="92"/>
    </location>
</feature>
<dbReference type="OrthoDB" id="2593073at2759"/>
<comment type="caution">
    <text evidence="9">The sequence shown here is derived from an EMBL/GenBank/DDBJ whole genome shotgun (WGS) entry which is preliminary data.</text>
</comment>
<dbReference type="GO" id="GO:0090575">
    <property type="term" value="C:RNA polymerase II transcription regulator complex"/>
    <property type="evidence" value="ECO:0007669"/>
    <property type="project" value="TreeGrafter"/>
</dbReference>
<keyword evidence="4" id="KW-0238">DNA-binding</keyword>
<accession>A0A8T9BKS1</accession>
<dbReference type="PANTHER" id="PTHR40621:SF11">
    <property type="entry name" value="TRANSCRIPTION FACTOR KAPC-RELATED"/>
    <property type="match status" value="1"/>
</dbReference>
<comment type="similarity">
    <text evidence="2">Belongs to the bZIP family.</text>
</comment>
<dbReference type="PANTHER" id="PTHR40621">
    <property type="entry name" value="TRANSCRIPTION FACTOR KAPC-RELATED"/>
    <property type="match status" value="1"/>
</dbReference>
<evidence type="ECO:0000256" key="6">
    <source>
        <dbReference type="ARBA" id="ARBA00023242"/>
    </source>
</evidence>
<organism evidence="9 10">
    <name type="scientific">Lachnellula arida</name>
    <dbReference type="NCBI Taxonomy" id="1316785"/>
    <lineage>
        <taxon>Eukaryota</taxon>
        <taxon>Fungi</taxon>
        <taxon>Dikarya</taxon>
        <taxon>Ascomycota</taxon>
        <taxon>Pezizomycotina</taxon>
        <taxon>Leotiomycetes</taxon>
        <taxon>Helotiales</taxon>
        <taxon>Lachnaceae</taxon>
        <taxon>Lachnellula</taxon>
    </lineage>
</organism>
<protein>
    <submittedName>
        <fullName evidence="9">Putative transcription factor kapC</fullName>
    </submittedName>
</protein>
<dbReference type="InterPro" id="IPR046347">
    <property type="entry name" value="bZIP_sf"/>
</dbReference>
<gene>
    <name evidence="9" type="primary">kapC</name>
    <name evidence="9" type="ORF">LARI1_G005193</name>
</gene>
<feature type="coiled-coil region" evidence="7">
    <location>
        <begin position="158"/>
        <end position="185"/>
    </location>
</feature>
<keyword evidence="5" id="KW-0804">Transcription</keyword>
<feature type="compositionally biased region" description="Gly residues" evidence="8">
    <location>
        <begin position="46"/>
        <end position="63"/>
    </location>
</feature>
<evidence type="ECO:0000256" key="1">
    <source>
        <dbReference type="ARBA" id="ARBA00004123"/>
    </source>
</evidence>
<feature type="compositionally biased region" description="Basic and acidic residues" evidence="8">
    <location>
        <begin position="70"/>
        <end position="82"/>
    </location>
</feature>
<dbReference type="GO" id="GO:0000976">
    <property type="term" value="F:transcription cis-regulatory region binding"/>
    <property type="evidence" value="ECO:0007669"/>
    <property type="project" value="InterPro"/>
</dbReference>
<comment type="subcellular location">
    <subcellularLocation>
        <location evidence="1">Nucleus</location>
    </subcellularLocation>
</comment>
<dbReference type="GO" id="GO:0001228">
    <property type="term" value="F:DNA-binding transcription activator activity, RNA polymerase II-specific"/>
    <property type="evidence" value="ECO:0007669"/>
    <property type="project" value="TreeGrafter"/>
</dbReference>
<keyword evidence="7" id="KW-0175">Coiled coil</keyword>
<evidence type="ECO:0000256" key="8">
    <source>
        <dbReference type="SAM" id="MobiDB-lite"/>
    </source>
</evidence>
<name>A0A8T9BKS1_9HELO</name>
<proteinExistence type="inferred from homology"/>
<feature type="compositionally biased region" description="Basic and acidic residues" evidence="8">
    <location>
        <begin position="230"/>
        <end position="240"/>
    </location>
</feature>
<dbReference type="InterPro" id="IPR050936">
    <property type="entry name" value="AP-1-like"/>
</dbReference>
<evidence type="ECO:0000256" key="7">
    <source>
        <dbReference type="SAM" id="Coils"/>
    </source>
</evidence>
<evidence type="ECO:0000313" key="9">
    <source>
        <dbReference type="EMBL" id="TVY18792.1"/>
    </source>
</evidence>
<feature type="region of interest" description="Disordered" evidence="8">
    <location>
        <begin position="204"/>
        <end position="240"/>
    </location>
</feature>
<evidence type="ECO:0000256" key="4">
    <source>
        <dbReference type="ARBA" id="ARBA00023125"/>
    </source>
</evidence>
<evidence type="ECO:0000256" key="3">
    <source>
        <dbReference type="ARBA" id="ARBA00023015"/>
    </source>
</evidence>
<dbReference type="CDD" id="cd14688">
    <property type="entry name" value="bZIP_YAP"/>
    <property type="match status" value="1"/>
</dbReference>
<reference evidence="9 10" key="1">
    <citation type="submission" date="2018-05" db="EMBL/GenBank/DDBJ databases">
        <title>Whole genome sequencing for identification of molecular markers to develop diagnostic detection tools for the regulated plant pathogen Lachnellula willkommii.</title>
        <authorList>
            <person name="Giroux E."/>
            <person name="Bilodeau G."/>
        </authorList>
    </citation>
    <scope>NUCLEOTIDE SEQUENCE [LARGE SCALE GENOMIC DNA]</scope>
    <source>
        <strain evidence="9 10">CBS 203.66</strain>
    </source>
</reference>
<dbReference type="SUPFAM" id="SSF57959">
    <property type="entry name" value="Leucine zipper domain"/>
    <property type="match status" value="1"/>
</dbReference>
<dbReference type="AlphaFoldDB" id="A0A8T9BKS1"/>
<dbReference type="Gene3D" id="1.20.5.170">
    <property type="match status" value="1"/>
</dbReference>
<dbReference type="Proteomes" id="UP000469559">
    <property type="component" value="Unassembled WGS sequence"/>
</dbReference>
<keyword evidence="6" id="KW-0539">Nucleus</keyword>
<keyword evidence="10" id="KW-1185">Reference proteome</keyword>
<dbReference type="EMBL" id="QGMF01000146">
    <property type="protein sequence ID" value="TVY18792.1"/>
    <property type="molecule type" value="Genomic_DNA"/>
</dbReference>